<dbReference type="AlphaFoldDB" id="A0A9P8MRE3"/>
<reference evidence="3" key="1">
    <citation type="submission" date="2021-09" db="EMBL/GenBank/DDBJ databases">
        <title>A high-quality genome of the endoparasitic fungus Hirsutella rhossiliensis with a comparison of Hirsutella genomes reveals transposable elements contributing to genome size variation.</title>
        <authorList>
            <person name="Lin R."/>
            <person name="Jiao Y."/>
            <person name="Sun X."/>
            <person name="Ling J."/>
            <person name="Xie B."/>
            <person name="Cheng X."/>
        </authorList>
    </citation>
    <scope>NUCLEOTIDE SEQUENCE</scope>
    <source>
        <strain evidence="3">HR02</strain>
    </source>
</reference>
<keyword evidence="4" id="KW-1185">Reference proteome</keyword>
<keyword evidence="2" id="KW-0732">Signal</keyword>
<dbReference type="GeneID" id="68358603"/>
<evidence type="ECO:0000313" key="4">
    <source>
        <dbReference type="Proteomes" id="UP000824596"/>
    </source>
</evidence>
<evidence type="ECO:0000313" key="3">
    <source>
        <dbReference type="EMBL" id="KAH0959692.1"/>
    </source>
</evidence>
<feature type="compositionally biased region" description="Basic and acidic residues" evidence="1">
    <location>
        <begin position="25"/>
        <end position="34"/>
    </location>
</feature>
<feature type="region of interest" description="Disordered" evidence="1">
    <location>
        <begin position="20"/>
        <end position="43"/>
    </location>
</feature>
<proteinExistence type="predicted"/>
<gene>
    <name evidence="3" type="ORF">HRG_09474</name>
</gene>
<feature type="signal peptide" evidence="2">
    <location>
        <begin position="1"/>
        <end position="18"/>
    </location>
</feature>
<feature type="chain" id="PRO_5040383792" evidence="2">
    <location>
        <begin position="19"/>
        <end position="417"/>
    </location>
</feature>
<dbReference type="Proteomes" id="UP000824596">
    <property type="component" value="Unassembled WGS sequence"/>
</dbReference>
<evidence type="ECO:0000256" key="2">
    <source>
        <dbReference type="SAM" id="SignalP"/>
    </source>
</evidence>
<sequence>MKAYAALLTVAAVHGVVAAPQQPGEKGKPADKDNLAPPRGPTLPADHVIRTQVPGLALSACYQNSTGQYKDGIAGASIPNDMGDKFKYPCNSEQEITGYCSSLYSNDRMGMYHCLFGEGSTYRTDRTCCIACRFQNQDGAEGSATESPKFLDALADLLKNGEGAFDMKELTKQAKEKINLKAVVAPNTNFVNDKGVADINILTYCPKIQTPQKAGEQPKGSAEEAKGDKTGKEDKDNKVDKPAVPEQGKAVTVHSTLGSFETAANASAIGEFKFTVERNYCFVCASPDQSPEESKQYVKMSLRIAEECKVEDVSVEPKSVVRKARSAESKNAVSLKGFNLDSVRNMDQVPKGLEPRISVNAEAKLDLKVLFTGPSAQVGSSGALSPVANNKGPKGNVGSNGPQGNAREGDEDLDYCE</sequence>
<protein>
    <submittedName>
        <fullName evidence="3">Uncharacterized protein</fullName>
    </submittedName>
</protein>
<dbReference type="RefSeq" id="XP_044717205.1">
    <property type="nucleotide sequence ID" value="XM_044867945.1"/>
</dbReference>
<dbReference type="EMBL" id="JAIZPD010000012">
    <property type="protein sequence ID" value="KAH0959692.1"/>
    <property type="molecule type" value="Genomic_DNA"/>
</dbReference>
<comment type="caution">
    <text evidence="3">The sequence shown here is derived from an EMBL/GenBank/DDBJ whole genome shotgun (WGS) entry which is preliminary data.</text>
</comment>
<organism evidence="3 4">
    <name type="scientific">Hirsutella rhossiliensis</name>
    <dbReference type="NCBI Taxonomy" id="111463"/>
    <lineage>
        <taxon>Eukaryota</taxon>
        <taxon>Fungi</taxon>
        <taxon>Dikarya</taxon>
        <taxon>Ascomycota</taxon>
        <taxon>Pezizomycotina</taxon>
        <taxon>Sordariomycetes</taxon>
        <taxon>Hypocreomycetidae</taxon>
        <taxon>Hypocreales</taxon>
        <taxon>Ophiocordycipitaceae</taxon>
        <taxon>Hirsutella</taxon>
    </lineage>
</organism>
<feature type="region of interest" description="Disordered" evidence="1">
    <location>
        <begin position="377"/>
        <end position="417"/>
    </location>
</feature>
<accession>A0A9P8MRE3</accession>
<feature type="compositionally biased region" description="Basic and acidic residues" evidence="1">
    <location>
        <begin position="221"/>
        <end position="243"/>
    </location>
</feature>
<evidence type="ECO:0000256" key="1">
    <source>
        <dbReference type="SAM" id="MobiDB-lite"/>
    </source>
</evidence>
<dbReference type="OrthoDB" id="10551666at2759"/>
<name>A0A9P8MRE3_9HYPO</name>
<feature type="region of interest" description="Disordered" evidence="1">
    <location>
        <begin position="211"/>
        <end position="250"/>
    </location>
</feature>